<dbReference type="PANTHER" id="PTHR45633">
    <property type="entry name" value="60 KDA HEAT SHOCK PROTEIN, MITOCHONDRIAL"/>
    <property type="match status" value="1"/>
</dbReference>
<organism evidence="7 8">
    <name type="scientific">Geodia barretti</name>
    <name type="common">Barrett's horny sponge</name>
    <dbReference type="NCBI Taxonomy" id="519541"/>
    <lineage>
        <taxon>Eukaryota</taxon>
        <taxon>Metazoa</taxon>
        <taxon>Porifera</taxon>
        <taxon>Demospongiae</taxon>
        <taxon>Heteroscleromorpha</taxon>
        <taxon>Tetractinellida</taxon>
        <taxon>Astrophorina</taxon>
        <taxon>Geodiidae</taxon>
        <taxon>Geodia</taxon>
    </lineage>
</organism>
<name>A0AA35SF85_GEOBA</name>
<dbReference type="GO" id="GO:0042026">
    <property type="term" value="P:protein refolding"/>
    <property type="evidence" value="ECO:0007669"/>
    <property type="project" value="InterPro"/>
</dbReference>
<dbReference type="InterPro" id="IPR001844">
    <property type="entry name" value="Cpn60/GroEL"/>
</dbReference>
<dbReference type="SUPFAM" id="SSF54849">
    <property type="entry name" value="GroEL-intermediate domain like"/>
    <property type="match status" value="1"/>
</dbReference>
<dbReference type="NCBIfam" id="NF009487">
    <property type="entry name" value="PRK12849.1"/>
    <property type="match status" value="1"/>
</dbReference>
<accession>A0AA35SF85</accession>
<evidence type="ECO:0000256" key="3">
    <source>
        <dbReference type="ARBA" id="ARBA00022840"/>
    </source>
</evidence>
<dbReference type="AlphaFoldDB" id="A0AA35SF85"/>
<dbReference type="PRINTS" id="PR00298">
    <property type="entry name" value="CHAPERONIN60"/>
</dbReference>
<protein>
    <submittedName>
        <fullName evidence="7">60 kDa chaperonin</fullName>
    </submittedName>
</protein>
<dbReference type="InterPro" id="IPR018370">
    <property type="entry name" value="Chaperonin_Cpn60_CS"/>
</dbReference>
<dbReference type="NCBIfam" id="NF009488">
    <property type="entry name" value="PRK12850.1"/>
    <property type="match status" value="1"/>
</dbReference>
<dbReference type="NCBIfam" id="TIGR02348">
    <property type="entry name" value="GroEL"/>
    <property type="match status" value="1"/>
</dbReference>
<comment type="similarity">
    <text evidence="1 5">Belongs to the chaperonin (HSP60) family.</text>
</comment>
<dbReference type="Proteomes" id="UP001174909">
    <property type="component" value="Unassembled WGS sequence"/>
</dbReference>
<evidence type="ECO:0000256" key="2">
    <source>
        <dbReference type="ARBA" id="ARBA00022741"/>
    </source>
</evidence>
<keyword evidence="2" id="KW-0547">Nucleotide-binding</keyword>
<dbReference type="Pfam" id="PF00118">
    <property type="entry name" value="Cpn60_TCP1"/>
    <property type="match status" value="1"/>
</dbReference>
<dbReference type="InterPro" id="IPR002423">
    <property type="entry name" value="Cpn60/GroEL/TCP-1"/>
</dbReference>
<dbReference type="GO" id="GO:0005524">
    <property type="term" value="F:ATP binding"/>
    <property type="evidence" value="ECO:0007669"/>
    <property type="project" value="UniProtKB-KW"/>
</dbReference>
<keyword evidence="4" id="KW-0143">Chaperone</keyword>
<evidence type="ECO:0000313" key="7">
    <source>
        <dbReference type="EMBL" id="CAI8028027.1"/>
    </source>
</evidence>
<keyword evidence="8" id="KW-1185">Reference proteome</keyword>
<dbReference type="CDD" id="cd03344">
    <property type="entry name" value="GroEL"/>
    <property type="match status" value="1"/>
</dbReference>
<reference evidence="7" key="1">
    <citation type="submission" date="2023-03" db="EMBL/GenBank/DDBJ databases">
        <authorList>
            <person name="Steffen K."/>
            <person name="Cardenas P."/>
        </authorList>
    </citation>
    <scope>NUCLEOTIDE SEQUENCE</scope>
</reference>
<dbReference type="NCBIfam" id="NF009489">
    <property type="entry name" value="PRK12851.1"/>
    <property type="match status" value="1"/>
</dbReference>
<evidence type="ECO:0000256" key="5">
    <source>
        <dbReference type="RuleBase" id="RU000418"/>
    </source>
</evidence>
<dbReference type="SUPFAM" id="SSF48592">
    <property type="entry name" value="GroEL equatorial domain-like"/>
    <property type="match status" value="1"/>
</dbReference>
<gene>
    <name evidence="7" type="ORF">GBAR_LOCUS15978</name>
</gene>
<dbReference type="NCBIfam" id="NF000592">
    <property type="entry name" value="PRK00013.1"/>
    <property type="match status" value="1"/>
</dbReference>
<sequence>MGAQLLQSIATKTNDVAGDGTTTATLLGQEILHEGLKNVTAGADPMQLKIGIDKAVVAAVDAITARSRAVNTHEEILQVASIAANDPANDSNIGATVAEALEKVGKDGAITIEEGNTSETAVDIVEGMQFDRGFLSPNFVTDMQAQVVEFANPYILINTEKISTVTDLVPIMEKAMQLGRPLFIIAEDIEGEALSTLVVNKLRGNLQVAAVKSPGFGDRRKEMLEDIAILTGGQVISEETGIRLENIVVGMLGTARRVVVDKDNTTIVDGSGAKESVEGRVAQIRTQIEETASEYDQEKLEERLAKLAGGVAVVNVGAATEVEMKEKKARFEDALAATRAAVEEGIVPGGGIALLRAAASLSDLELAGDQETGINIIRRSLLSPVRAIAENAGMEGSVVVAKVQEGEGNYGFNAATSEYGDMLEEGVVDPTKVVRSALQNASSIAGLLLTTETLITEIEEPPDADAAAADPHAGHFH</sequence>
<dbReference type="SUPFAM" id="SSF52029">
    <property type="entry name" value="GroEL apical domain-like"/>
    <property type="match status" value="1"/>
</dbReference>
<dbReference type="Gene3D" id="3.30.260.10">
    <property type="entry name" value="TCP-1-like chaperonin intermediate domain"/>
    <property type="match status" value="1"/>
</dbReference>
<dbReference type="EMBL" id="CASHTH010002314">
    <property type="protein sequence ID" value="CAI8028027.1"/>
    <property type="molecule type" value="Genomic_DNA"/>
</dbReference>
<dbReference type="InterPro" id="IPR027410">
    <property type="entry name" value="TCP-1-like_intermed_sf"/>
</dbReference>
<evidence type="ECO:0000313" key="8">
    <source>
        <dbReference type="Proteomes" id="UP001174909"/>
    </source>
</evidence>
<evidence type="ECO:0000256" key="1">
    <source>
        <dbReference type="ARBA" id="ARBA00006607"/>
    </source>
</evidence>
<dbReference type="FunFam" id="3.50.7.10:FF:000001">
    <property type="entry name" value="60 kDa chaperonin"/>
    <property type="match status" value="1"/>
</dbReference>
<dbReference type="InterPro" id="IPR027409">
    <property type="entry name" value="GroEL-like_apical_dom_sf"/>
</dbReference>
<evidence type="ECO:0000256" key="4">
    <source>
        <dbReference type="ARBA" id="ARBA00023186"/>
    </source>
</evidence>
<dbReference type="GO" id="GO:0140662">
    <property type="term" value="F:ATP-dependent protein folding chaperone"/>
    <property type="evidence" value="ECO:0007669"/>
    <property type="project" value="InterPro"/>
</dbReference>
<proteinExistence type="inferred from homology"/>
<dbReference type="Gene3D" id="3.50.7.10">
    <property type="entry name" value="GroEL"/>
    <property type="match status" value="1"/>
</dbReference>
<keyword evidence="6" id="KW-0175">Coiled coil</keyword>
<dbReference type="Gene3D" id="1.10.560.10">
    <property type="entry name" value="GroEL-like equatorial domain"/>
    <property type="match status" value="1"/>
</dbReference>
<comment type="caution">
    <text evidence="7">The sequence shown here is derived from an EMBL/GenBank/DDBJ whole genome shotgun (WGS) entry which is preliminary data.</text>
</comment>
<evidence type="ECO:0000256" key="6">
    <source>
        <dbReference type="SAM" id="Coils"/>
    </source>
</evidence>
<keyword evidence="3" id="KW-0067">ATP-binding</keyword>
<feature type="coiled-coil region" evidence="6">
    <location>
        <begin position="274"/>
        <end position="301"/>
    </location>
</feature>
<dbReference type="InterPro" id="IPR027413">
    <property type="entry name" value="GROEL-like_equatorial_sf"/>
</dbReference>
<dbReference type="PROSITE" id="PS00296">
    <property type="entry name" value="CHAPERONINS_CPN60"/>
    <property type="match status" value="1"/>
</dbReference>